<dbReference type="GO" id="GO:0008168">
    <property type="term" value="F:methyltransferase activity"/>
    <property type="evidence" value="ECO:0007669"/>
    <property type="project" value="TreeGrafter"/>
</dbReference>
<reference evidence="3" key="2">
    <citation type="submission" date="2024-10" db="UniProtKB">
        <authorList>
            <consortium name="EnsemblProtists"/>
        </authorList>
    </citation>
    <scope>IDENTIFICATION</scope>
</reference>
<dbReference type="Pfam" id="PF13649">
    <property type="entry name" value="Methyltransf_25"/>
    <property type="match status" value="1"/>
</dbReference>
<reference evidence="4" key="1">
    <citation type="journal article" date="2013" name="Nature">
        <title>Pan genome of the phytoplankton Emiliania underpins its global distribution.</title>
        <authorList>
            <person name="Read B.A."/>
            <person name="Kegel J."/>
            <person name="Klute M.J."/>
            <person name="Kuo A."/>
            <person name="Lefebvre S.C."/>
            <person name="Maumus F."/>
            <person name="Mayer C."/>
            <person name="Miller J."/>
            <person name="Monier A."/>
            <person name="Salamov A."/>
            <person name="Young J."/>
            <person name="Aguilar M."/>
            <person name="Claverie J.M."/>
            <person name="Frickenhaus S."/>
            <person name="Gonzalez K."/>
            <person name="Herman E.K."/>
            <person name="Lin Y.C."/>
            <person name="Napier J."/>
            <person name="Ogata H."/>
            <person name="Sarno A.F."/>
            <person name="Shmutz J."/>
            <person name="Schroeder D."/>
            <person name="de Vargas C."/>
            <person name="Verret F."/>
            <person name="von Dassow P."/>
            <person name="Valentin K."/>
            <person name="Van de Peer Y."/>
            <person name="Wheeler G."/>
            <person name="Dacks J.B."/>
            <person name="Delwiche C.F."/>
            <person name="Dyhrman S.T."/>
            <person name="Glockner G."/>
            <person name="John U."/>
            <person name="Richards T."/>
            <person name="Worden A.Z."/>
            <person name="Zhang X."/>
            <person name="Grigoriev I.V."/>
            <person name="Allen A.E."/>
            <person name="Bidle K."/>
            <person name="Borodovsky M."/>
            <person name="Bowler C."/>
            <person name="Brownlee C."/>
            <person name="Cock J.M."/>
            <person name="Elias M."/>
            <person name="Gladyshev V.N."/>
            <person name="Groth M."/>
            <person name="Guda C."/>
            <person name="Hadaegh A."/>
            <person name="Iglesias-Rodriguez M.D."/>
            <person name="Jenkins J."/>
            <person name="Jones B.M."/>
            <person name="Lawson T."/>
            <person name="Leese F."/>
            <person name="Lindquist E."/>
            <person name="Lobanov A."/>
            <person name="Lomsadze A."/>
            <person name="Malik S.B."/>
            <person name="Marsh M.E."/>
            <person name="Mackinder L."/>
            <person name="Mock T."/>
            <person name="Mueller-Roeber B."/>
            <person name="Pagarete A."/>
            <person name="Parker M."/>
            <person name="Probert I."/>
            <person name="Quesneville H."/>
            <person name="Raines C."/>
            <person name="Rensing S.A."/>
            <person name="Riano-Pachon D.M."/>
            <person name="Richier S."/>
            <person name="Rokitta S."/>
            <person name="Shiraiwa Y."/>
            <person name="Soanes D.M."/>
            <person name="van der Giezen M."/>
            <person name="Wahlund T.M."/>
            <person name="Williams B."/>
            <person name="Wilson W."/>
            <person name="Wolfe G."/>
            <person name="Wurch L.L."/>
        </authorList>
    </citation>
    <scope>NUCLEOTIDE SEQUENCE</scope>
</reference>
<dbReference type="PaxDb" id="2903-EOD07197"/>
<dbReference type="RefSeq" id="XP_005759626.1">
    <property type="nucleotide sequence ID" value="XM_005759569.1"/>
</dbReference>
<sequence length="360" mass="41093">MQFCVTIWPNQLSSLVSVMLALAALIAGSYCTLLPFVGFFIRLTKSVVLNDALTLFYAVVYWAPFSFVMNVYARLFLSHKVATFRNARPSFVKKNAYNYSSDTDIFYSKDYSDLDDSLEEWGTVEYLPFVYNAVLNKYNTRLNFKQDLHGPLLDLVTHSTDDEFRVLDIGPGTGNSTMDISSALRNACVCCLDISERLLKMCKARNPHAYCFKGSMEDTLFEDDSFDVVYNFGGINETDIDKSLAETWRIAKPDSLIVLADENFDATSWLRKLWVVFISNLTFIHSYYWDMTASRQPKQPFPKIRSWLKSHAGEYEVLYDGVKPGLFFTMVIRKTSAKTRKRGPQPAIPVFRLVDSGTVM</sequence>
<dbReference type="CDD" id="cd02440">
    <property type="entry name" value="AdoMet_MTases"/>
    <property type="match status" value="1"/>
</dbReference>
<feature type="transmembrane region" description="Helical" evidence="1">
    <location>
        <begin position="53"/>
        <end position="73"/>
    </location>
</feature>
<dbReference type="InterPro" id="IPR041698">
    <property type="entry name" value="Methyltransf_25"/>
</dbReference>
<dbReference type="SUPFAM" id="SSF53335">
    <property type="entry name" value="S-adenosyl-L-methionine-dependent methyltransferases"/>
    <property type="match status" value="1"/>
</dbReference>
<dbReference type="Proteomes" id="UP000013827">
    <property type="component" value="Unassembled WGS sequence"/>
</dbReference>
<organism evidence="3 4">
    <name type="scientific">Emiliania huxleyi (strain CCMP1516)</name>
    <dbReference type="NCBI Taxonomy" id="280463"/>
    <lineage>
        <taxon>Eukaryota</taxon>
        <taxon>Haptista</taxon>
        <taxon>Haptophyta</taxon>
        <taxon>Prymnesiophyceae</taxon>
        <taxon>Isochrysidales</taxon>
        <taxon>Noelaerhabdaceae</taxon>
        <taxon>Emiliania</taxon>
    </lineage>
</organism>
<evidence type="ECO:0000256" key="1">
    <source>
        <dbReference type="SAM" id="Phobius"/>
    </source>
</evidence>
<dbReference type="HOGENOM" id="CLU_812417_0_0_1"/>
<dbReference type="InterPro" id="IPR050508">
    <property type="entry name" value="Methyltransf_Superfamily"/>
</dbReference>
<feature type="transmembrane region" description="Helical" evidence="1">
    <location>
        <begin position="18"/>
        <end position="41"/>
    </location>
</feature>
<feature type="domain" description="Methyltransferase" evidence="2">
    <location>
        <begin position="166"/>
        <end position="254"/>
    </location>
</feature>
<evidence type="ECO:0000313" key="3">
    <source>
        <dbReference type="EnsemblProtists" id="EOD07197"/>
    </source>
</evidence>
<dbReference type="InterPro" id="IPR029063">
    <property type="entry name" value="SAM-dependent_MTases_sf"/>
</dbReference>
<evidence type="ECO:0000259" key="2">
    <source>
        <dbReference type="Pfam" id="PF13649"/>
    </source>
</evidence>
<dbReference type="Gene3D" id="3.40.50.150">
    <property type="entry name" value="Vaccinia Virus protein VP39"/>
    <property type="match status" value="1"/>
</dbReference>
<dbReference type="GeneID" id="17253350"/>
<name>A0A0D3I7G2_EMIH1</name>
<dbReference type="AlphaFoldDB" id="A0A0D3I7G2"/>
<protein>
    <recommendedName>
        <fullName evidence="2">Methyltransferase domain-containing protein</fullName>
    </recommendedName>
</protein>
<dbReference type="STRING" id="2903.R1BD19"/>
<keyword evidence="1" id="KW-0812">Transmembrane</keyword>
<proteinExistence type="predicted"/>
<dbReference type="EnsemblProtists" id="EOD07197">
    <property type="protein sequence ID" value="EOD07197"/>
    <property type="gene ID" value="EMIHUDRAFT_448518"/>
</dbReference>
<accession>A0A0D3I7G2</accession>
<evidence type="ECO:0000313" key="4">
    <source>
        <dbReference type="Proteomes" id="UP000013827"/>
    </source>
</evidence>
<keyword evidence="1" id="KW-1133">Transmembrane helix</keyword>
<keyword evidence="4" id="KW-1185">Reference proteome</keyword>
<dbReference type="PANTHER" id="PTHR42912">
    <property type="entry name" value="METHYLTRANSFERASE"/>
    <property type="match status" value="1"/>
</dbReference>
<keyword evidence="1" id="KW-0472">Membrane</keyword>
<dbReference type="KEGG" id="ehx:EMIHUDRAFT_448518"/>